<evidence type="ECO:0000256" key="2">
    <source>
        <dbReference type="ARBA" id="ARBA00022490"/>
    </source>
</evidence>
<evidence type="ECO:0000256" key="7">
    <source>
        <dbReference type="ARBA" id="ARBA00040154"/>
    </source>
</evidence>
<sequence length="968" mass="110610">GNEAFLLEANLRVKLPYRSNQKKVHGIVINPAKASTRLLLLNCETEFSLYKYNANMKEMVFQLQYVGETQDWINASIFLNNSGETNEFVLHMSHGAILHLQYDDANSKTAADKCRILELACCSDNSLLYHTVLNGSKYNELVIISGNGFGEILIWQPHYPICCQPTKTYPLLWHLKAHNGVVFSIDYHLTSGLMVTASDDRSLKFWNFHKKKKYTKTAVRPLFSCFGHTSRVMCAIIIDYGGRVFVISGGEDSYICVWSQAGDLLLKRHQQLGAYIWRLCFDTESCTVYSTGSTGNFASYNLRKVLMDKQMHLSQLIPTISPTEFFKKIKFLDHDSSSVIGLSSKNRLFHKKLSKHTSEMIDSWQLVKIDIPPYKFVSLDVYDGIVAVCGYRRFTILRYNAEIDGFRKLYDNDSTLEYMIKSFNFLSKYMYLISDKLGNCSLISWQARENFMEIRGNLRISNGCEPWITATLLIATKYLLLSTRNGHAMLYAPENESKLQHFELKDTLKYLHGNMGSNYFKFLKSDDNSAYVLSVGHGSIVKVLRISFANCRLSILWCECVPLAWVEASPTLDVLMGFNDNHLVAWSRQHGMLLQLQCGGGRRCWDYQLKSNQINIIYIKQKQVYCYRQSLYMNSPDPLLPLTLQTRWHKRSCNIIALIHSNDDRPLCILSAGDDNTIKINTFYRHSLIQLAELHTHISSIRHLTIYSINADIDWLIFSVGGRSQLCINQLNLSGQTIHELCSHTIRSNTDARLMAIQVFRNPTNGLFSIYLASADGKISLFHWCVENPSEMHLEYLIDIKRCPLKLKSDNENNLLLITTTNGMLYVYDLTLRNKQLQHQLHTAGINALHAVFYENFLHVLSGGDDENLKYTKIKLIDMTTQLIAEFPGVHNAQINALTPLFVYQNELCAYTCSSDKQIFKVNLSKQKCIRIGFTCISDIKGMLLSNNNANIYIYGSGLHVFPLDSSK</sequence>
<protein>
    <recommendedName>
        <fullName evidence="7">tRNA (34-2'-O)-methyltransferase regulator WDR6</fullName>
    </recommendedName>
</protein>
<proteinExistence type="inferred from homology"/>
<dbReference type="EMBL" id="JAJJHW010003801">
    <property type="protein sequence ID" value="KAH8355505.1"/>
    <property type="molecule type" value="Genomic_DNA"/>
</dbReference>
<evidence type="ECO:0000256" key="1">
    <source>
        <dbReference type="ARBA" id="ARBA00004496"/>
    </source>
</evidence>
<dbReference type="PANTHER" id="PTHR14344:SF3">
    <property type="entry name" value="WD REPEAT-CONTAINING PROTEIN 6"/>
    <property type="match status" value="1"/>
</dbReference>
<comment type="similarity">
    <text evidence="6">Belongs to the WD repeat WDR6 family.</text>
</comment>
<dbReference type="InterPro" id="IPR015943">
    <property type="entry name" value="WD40/YVTN_repeat-like_dom_sf"/>
</dbReference>
<evidence type="ECO:0000256" key="8">
    <source>
        <dbReference type="PROSITE-ProRule" id="PRU00221"/>
    </source>
</evidence>
<dbReference type="PROSITE" id="PS50294">
    <property type="entry name" value="WD_REPEATS_REGION"/>
    <property type="match status" value="1"/>
</dbReference>
<feature type="repeat" description="WD" evidence="8">
    <location>
        <begin position="175"/>
        <end position="216"/>
    </location>
</feature>
<comment type="subcellular location">
    <subcellularLocation>
        <location evidence="1">Cytoplasm</location>
    </subcellularLocation>
</comment>
<evidence type="ECO:0000313" key="9">
    <source>
        <dbReference type="EMBL" id="KAH8355505.1"/>
    </source>
</evidence>
<feature type="non-terminal residue" evidence="9">
    <location>
        <position position="968"/>
    </location>
</feature>
<keyword evidence="3 8" id="KW-0853">WD repeat</keyword>
<dbReference type="GO" id="GO:0005737">
    <property type="term" value="C:cytoplasm"/>
    <property type="evidence" value="ECO:0007669"/>
    <property type="project" value="UniProtKB-SubCell"/>
</dbReference>
<dbReference type="InterPro" id="IPR051973">
    <property type="entry name" value="tRNA_Anticodon_Mtase-Reg"/>
</dbReference>
<dbReference type="PANTHER" id="PTHR14344">
    <property type="entry name" value="WD REPEAT PROTEIN"/>
    <property type="match status" value="1"/>
</dbReference>
<dbReference type="SMART" id="SM00320">
    <property type="entry name" value="WD40"/>
    <property type="match status" value="3"/>
</dbReference>
<dbReference type="AlphaFoldDB" id="A0AAD4PH66"/>
<dbReference type="Gene3D" id="2.130.10.10">
    <property type="entry name" value="YVTN repeat-like/Quinoprotein amine dehydrogenase"/>
    <property type="match status" value="2"/>
</dbReference>
<evidence type="ECO:0000256" key="5">
    <source>
        <dbReference type="ARBA" id="ARBA00022737"/>
    </source>
</evidence>
<comment type="caution">
    <text evidence="9">The sequence shown here is derived from an EMBL/GenBank/DDBJ whole genome shotgun (WGS) entry which is preliminary data.</text>
</comment>
<dbReference type="GO" id="GO:0030488">
    <property type="term" value="P:tRNA methylation"/>
    <property type="evidence" value="ECO:0007669"/>
    <property type="project" value="TreeGrafter"/>
</dbReference>
<accession>A0AAD4PH66</accession>
<evidence type="ECO:0000256" key="6">
    <source>
        <dbReference type="ARBA" id="ARBA00038255"/>
    </source>
</evidence>
<reference evidence="9" key="1">
    <citation type="journal article" date="2021" name="Mol. Ecol. Resour.">
        <title>Phylogenomic analyses of the genus Drosophila reveals genomic signals of climate adaptation.</title>
        <authorList>
            <person name="Li F."/>
            <person name="Rane R.V."/>
            <person name="Luria V."/>
            <person name="Xiong Z."/>
            <person name="Chen J."/>
            <person name="Li Z."/>
            <person name="Catullo R.A."/>
            <person name="Griffin P.C."/>
            <person name="Schiffer M."/>
            <person name="Pearce S."/>
            <person name="Lee S.F."/>
            <person name="McElroy K."/>
            <person name="Stocker A."/>
            <person name="Shirriffs J."/>
            <person name="Cockerell F."/>
            <person name="Coppin C."/>
            <person name="Sgro C.M."/>
            <person name="Karger A."/>
            <person name="Cain J.W."/>
            <person name="Weber J.A."/>
            <person name="Santpere G."/>
            <person name="Kirschner M.W."/>
            <person name="Hoffmann A.A."/>
            <person name="Oakeshott J.G."/>
            <person name="Zhang G."/>
        </authorList>
    </citation>
    <scope>NUCLEOTIDE SEQUENCE</scope>
    <source>
        <strain evidence="9">BGI-SZ-2011g</strain>
    </source>
</reference>
<dbReference type="InterPro" id="IPR036322">
    <property type="entry name" value="WD40_repeat_dom_sf"/>
</dbReference>
<keyword evidence="5" id="KW-0677">Repeat</keyword>
<gene>
    <name evidence="9" type="ORF">KR093_000345</name>
</gene>
<keyword evidence="10" id="KW-1185">Reference proteome</keyword>
<dbReference type="SUPFAM" id="SSF50978">
    <property type="entry name" value="WD40 repeat-like"/>
    <property type="match status" value="2"/>
</dbReference>
<evidence type="ECO:0000256" key="4">
    <source>
        <dbReference type="ARBA" id="ARBA00022694"/>
    </source>
</evidence>
<keyword evidence="2" id="KW-0963">Cytoplasm</keyword>
<evidence type="ECO:0000256" key="3">
    <source>
        <dbReference type="ARBA" id="ARBA00022574"/>
    </source>
</evidence>
<keyword evidence="4" id="KW-0819">tRNA processing</keyword>
<evidence type="ECO:0000313" key="10">
    <source>
        <dbReference type="Proteomes" id="UP001200034"/>
    </source>
</evidence>
<dbReference type="InterPro" id="IPR001680">
    <property type="entry name" value="WD40_rpt"/>
</dbReference>
<organism evidence="9 10">
    <name type="scientific">Drosophila rubida</name>
    <dbReference type="NCBI Taxonomy" id="30044"/>
    <lineage>
        <taxon>Eukaryota</taxon>
        <taxon>Metazoa</taxon>
        <taxon>Ecdysozoa</taxon>
        <taxon>Arthropoda</taxon>
        <taxon>Hexapoda</taxon>
        <taxon>Insecta</taxon>
        <taxon>Pterygota</taxon>
        <taxon>Neoptera</taxon>
        <taxon>Endopterygota</taxon>
        <taxon>Diptera</taxon>
        <taxon>Brachycera</taxon>
        <taxon>Muscomorpha</taxon>
        <taxon>Ephydroidea</taxon>
        <taxon>Drosophilidae</taxon>
        <taxon>Drosophila</taxon>
    </lineage>
</organism>
<dbReference type="Pfam" id="PF00400">
    <property type="entry name" value="WD40"/>
    <property type="match status" value="2"/>
</dbReference>
<dbReference type="Proteomes" id="UP001200034">
    <property type="component" value="Unassembled WGS sequence"/>
</dbReference>
<name>A0AAD4PH66_9MUSC</name>
<dbReference type="PROSITE" id="PS50082">
    <property type="entry name" value="WD_REPEATS_2"/>
    <property type="match status" value="1"/>
</dbReference>